<keyword evidence="1 3" id="KW-0547">Nucleotide-binding</keyword>
<organism evidence="5 6">
    <name type="scientific">Kipferlia bialata</name>
    <dbReference type="NCBI Taxonomy" id="797122"/>
    <lineage>
        <taxon>Eukaryota</taxon>
        <taxon>Metamonada</taxon>
        <taxon>Carpediemonas-like organisms</taxon>
        <taxon>Kipferlia</taxon>
    </lineage>
</organism>
<dbReference type="PANTHER" id="PTHR11711">
    <property type="entry name" value="ADP RIBOSYLATION FACTOR-RELATED"/>
    <property type="match status" value="1"/>
</dbReference>
<feature type="non-terminal residue" evidence="5">
    <location>
        <position position="1"/>
    </location>
</feature>
<dbReference type="Proteomes" id="UP000265618">
    <property type="component" value="Unassembled WGS sequence"/>
</dbReference>
<comment type="caution">
    <text evidence="5">The sequence shown here is derived from an EMBL/GenBank/DDBJ whole genome shotgun (WGS) entry which is preliminary data.</text>
</comment>
<sequence>ILKRLMGDDDFDQTVATIGFDMRELEYGRSTFSLWDVGGQSGVRPMWKHYFIGTHAIIFVVDAADDKRFPEAKAELQRLAADVELRG</sequence>
<evidence type="ECO:0000313" key="5">
    <source>
        <dbReference type="EMBL" id="GIQ90603.1"/>
    </source>
</evidence>
<evidence type="ECO:0000313" key="6">
    <source>
        <dbReference type="Proteomes" id="UP000265618"/>
    </source>
</evidence>
<dbReference type="Pfam" id="PF00025">
    <property type="entry name" value="Arf"/>
    <property type="match status" value="1"/>
</dbReference>
<evidence type="ECO:0000256" key="3">
    <source>
        <dbReference type="PIRSR" id="PIRSR606689-1"/>
    </source>
</evidence>
<dbReference type="Gene3D" id="3.40.50.300">
    <property type="entry name" value="P-loop containing nucleotide triphosphate hydrolases"/>
    <property type="match status" value="1"/>
</dbReference>
<proteinExistence type="predicted"/>
<dbReference type="GO" id="GO:0003924">
    <property type="term" value="F:GTPase activity"/>
    <property type="evidence" value="ECO:0007669"/>
    <property type="project" value="InterPro"/>
</dbReference>
<dbReference type="OrthoDB" id="2011769at2759"/>
<feature type="binding site" evidence="4">
    <location>
        <position position="17"/>
    </location>
    <ligand>
        <name>Mg(2+)</name>
        <dbReference type="ChEBI" id="CHEBI:18420"/>
    </ligand>
</feature>
<feature type="binding site" evidence="3">
    <location>
        <position position="39"/>
    </location>
    <ligand>
        <name>GTP</name>
        <dbReference type="ChEBI" id="CHEBI:37565"/>
    </ligand>
</feature>
<evidence type="ECO:0000256" key="2">
    <source>
        <dbReference type="ARBA" id="ARBA00023134"/>
    </source>
</evidence>
<keyword evidence="2 3" id="KW-0342">GTP-binding</keyword>
<evidence type="ECO:0000256" key="1">
    <source>
        <dbReference type="ARBA" id="ARBA00022741"/>
    </source>
</evidence>
<accession>A0A9K3D7H2</accession>
<keyword evidence="4" id="KW-0460">Magnesium</keyword>
<dbReference type="SUPFAM" id="SSF52540">
    <property type="entry name" value="P-loop containing nucleoside triphosphate hydrolases"/>
    <property type="match status" value="1"/>
</dbReference>
<reference evidence="5 6" key="1">
    <citation type="journal article" date="2018" name="PLoS ONE">
        <title>The draft genome of Kipferlia bialata reveals reductive genome evolution in fornicate parasites.</title>
        <authorList>
            <person name="Tanifuji G."/>
            <person name="Takabayashi S."/>
            <person name="Kume K."/>
            <person name="Takagi M."/>
            <person name="Nakayama T."/>
            <person name="Kamikawa R."/>
            <person name="Inagaki Y."/>
            <person name="Hashimoto T."/>
        </authorList>
    </citation>
    <scope>NUCLEOTIDE SEQUENCE [LARGE SCALE GENOMIC DNA]</scope>
    <source>
        <strain evidence="5">NY0173</strain>
    </source>
</reference>
<evidence type="ECO:0000256" key="4">
    <source>
        <dbReference type="PIRSR" id="PIRSR606689-2"/>
    </source>
</evidence>
<dbReference type="InterPro" id="IPR027417">
    <property type="entry name" value="P-loop_NTPase"/>
</dbReference>
<dbReference type="InterPro" id="IPR006689">
    <property type="entry name" value="Small_GTPase_ARF/SAR"/>
</dbReference>
<dbReference type="PRINTS" id="PR00328">
    <property type="entry name" value="SAR1GTPBP"/>
</dbReference>
<protein>
    <submittedName>
        <fullName evidence="5">Small GTPase superfamily, ARF type</fullName>
    </submittedName>
</protein>
<name>A0A9K3D7H2_9EUKA</name>
<dbReference type="GO" id="GO:0046872">
    <property type="term" value="F:metal ion binding"/>
    <property type="evidence" value="ECO:0007669"/>
    <property type="project" value="UniProtKB-KW"/>
</dbReference>
<dbReference type="PROSITE" id="PS51417">
    <property type="entry name" value="ARF"/>
    <property type="match status" value="1"/>
</dbReference>
<dbReference type="EMBL" id="BDIP01006399">
    <property type="protein sequence ID" value="GIQ90603.1"/>
    <property type="molecule type" value="Genomic_DNA"/>
</dbReference>
<dbReference type="GO" id="GO:0005525">
    <property type="term" value="F:GTP binding"/>
    <property type="evidence" value="ECO:0007669"/>
    <property type="project" value="UniProtKB-KW"/>
</dbReference>
<dbReference type="AlphaFoldDB" id="A0A9K3D7H2"/>
<keyword evidence="6" id="KW-1185">Reference proteome</keyword>
<dbReference type="InterPro" id="IPR024156">
    <property type="entry name" value="Small_GTPase_ARF"/>
</dbReference>
<keyword evidence="4" id="KW-0479">Metal-binding</keyword>
<gene>
    <name evidence="5" type="ORF">KIPB_013455</name>
</gene>